<dbReference type="AlphaFoldDB" id="J9BFQ8"/>
<dbReference type="InParanoid" id="J9BFQ8"/>
<keyword evidence="4" id="KW-1185">Reference proteome</keyword>
<protein>
    <submittedName>
        <fullName evidence="1">Uncharacterized protein</fullName>
    </submittedName>
</protein>
<sequence>MEGKQKETFKLIEYAALGIIKLRTDINASITGPLENLQNYKCLHFAPESITSSFFASLMHLVQRILPQAAMHPIVLTYFSSFIAWWQRFPRRKSNIDTSALCHHHNHRESSEIFSKNLSTYI</sequence>
<reference evidence="2 4" key="3">
    <citation type="submission" date="2018-11" db="EMBL/GenBank/DDBJ databases">
        <authorList>
            <consortium name="Pathogen Informatics"/>
        </authorList>
    </citation>
    <scope>NUCLEOTIDE SEQUENCE [LARGE SCALE GENOMIC DNA]</scope>
</reference>
<reference evidence="3" key="2">
    <citation type="submission" date="2012-08" db="EMBL/GenBank/DDBJ databases">
        <title>The Genome Sequence of Wuchereria bancrofti.</title>
        <authorList>
            <person name="Nutman T.B."/>
            <person name="Fink D.L."/>
            <person name="Russ C."/>
            <person name="Young S."/>
            <person name="Zeng Q."/>
            <person name="Koehrsen M."/>
            <person name="Alvarado L."/>
            <person name="Berlin A."/>
            <person name="Chapman S.B."/>
            <person name="Chen Z."/>
            <person name="Freedman E."/>
            <person name="Gellesch M."/>
            <person name="Goldberg J."/>
            <person name="Griggs A."/>
            <person name="Gujja S."/>
            <person name="Heilman E.R."/>
            <person name="Heiman D."/>
            <person name="Hepburn T."/>
            <person name="Howarth C."/>
            <person name="Jen D."/>
            <person name="Larson L."/>
            <person name="Lewis B."/>
            <person name="Mehta T."/>
            <person name="Park D."/>
            <person name="Pearson M."/>
            <person name="Roberts A."/>
            <person name="Saif S."/>
            <person name="Shea T."/>
            <person name="Shenoy N."/>
            <person name="Sisk P."/>
            <person name="Stolte C."/>
            <person name="Sykes S."/>
            <person name="Walk T."/>
            <person name="White J."/>
            <person name="Yandava C."/>
            <person name="Haas B."/>
            <person name="Henn M.R."/>
            <person name="Nusbaum C."/>
            <person name="Birren B."/>
        </authorList>
    </citation>
    <scope>NUCLEOTIDE SEQUENCE [LARGE SCALE GENOMIC DNA]</scope>
    <source>
        <strain evidence="3">NA</strain>
    </source>
</reference>
<dbReference type="EMBL" id="ADBV01000870">
    <property type="protein sequence ID" value="EJW86095.1"/>
    <property type="molecule type" value="Genomic_DNA"/>
</dbReference>
<evidence type="ECO:0000313" key="2">
    <source>
        <dbReference type="EMBL" id="VDM20761.1"/>
    </source>
</evidence>
<organism evidence="1 3">
    <name type="scientific">Wuchereria bancrofti</name>
    <dbReference type="NCBI Taxonomy" id="6293"/>
    <lineage>
        <taxon>Eukaryota</taxon>
        <taxon>Metazoa</taxon>
        <taxon>Ecdysozoa</taxon>
        <taxon>Nematoda</taxon>
        <taxon>Chromadorea</taxon>
        <taxon>Rhabditida</taxon>
        <taxon>Spirurina</taxon>
        <taxon>Spiruromorpha</taxon>
        <taxon>Filarioidea</taxon>
        <taxon>Onchocercidae</taxon>
        <taxon>Wuchereria</taxon>
    </lineage>
</organism>
<dbReference type="Proteomes" id="UP000004810">
    <property type="component" value="Unassembled WGS sequence"/>
</dbReference>
<name>J9BFQ8_WUCBA</name>
<evidence type="ECO:0000313" key="3">
    <source>
        <dbReference type="Proteomes" id="UP000004810"/>
    </source>
</evidence>
<evidence type="ECO:0000313" key="1">
    <source>
        <dbReference type="EMBL" id="EJW86095.1"/>
    </source>
</evidence>
<proteinExistence type="predicted"/>
<gene>
    <name evidence="2" type="ORF">WBA_LOCUS11501</name>
    <name evidence="1" type="ORF">WUBG_02993</name>
</gene>
<reference evidence="1" key="1">
    <citation type="submission" date="2012-08" db="EMBL/GenBank/DDBJ databases">
        <title>The Genome Sequence of Wuchereria bancrofti.</title>
        <authorList>
            <consortium name="The Broad Institute Genome Sequencing Platform"/>
            <consortium name="Broad Institute Genome Sequencing Center for Infectious Disease"/>
            <person name="Nutman T.B."/>
            <person name="Fink D.L."/>
            <person name="Russ C."/>
            <person name="Young S."/>
            <person name="Zeng Q."/>
            <person name="Koehrsen M."/>
            <person name="Alvarado L."/>
            <person name="Berlin A."/>
            <person name="Borenstein D."/>
            <person name="Chapman S.B."/>
            <person name="Chen Z."/>
            <person name="Engels R."/>
            <person name="Freedman E."/>
            <person name="Gellesch M."/>
            <person name="Goldberg J."/>
            <person name="Griggs A."/>
            <person name="Gujja S."/>
            <person name="Heilman E.R."/>
            <person name="Heiman D."/>
            <person name="Hepburn T."/>
            <person name="Howarth C."/>
            <person name="Jen D."/>
            <person name="Larson L."/>
            <person name="Lewis B."/>
            <person name="Mehta T."/>
            <person name="Park D."/>
            <person name="Pearson M."/>
            <person name="Richards J."/>
            <person name="Roberts A."/>
            <person name="Saif S."/>
            <person name="Shea T."/>
            <person name="Shenoy N."/>
            <person name="Sisk P."/>
            <person name="Stolte C."/>
            <person name="Sykes S."/>
            <person name="Walk T."/>
            <person name="White J."/>
            <person name="Yandava C."/>
            <person name="Haas B."/>
            <person name="Henn M.R."/>
            <person name="Nusbaum C."/>
            <person name="Birren B."/>
        </authorList>
    </citation>
    <scope>NUCLEOTIDE SEQUENCE</scope>
</reference>
<dbReference type="Proteomes" id="UP000270924">
    <property type="component" value="Unassembled WGS sequence"/>
</dbReference>
<accession>J9BFQ8</accession>
<evidence type="ECO:0000313" key="4">
    <source>
        <dbReference type="Proteomes" id="UP000270924"/>
    </source>
</evidence>
<dbReference type="EMBL" id="UYWW01012368">
    <property type="protein sequence ID" value="VDM20761.1"/>
    <property type="molecule type" value="Genomic_DNA"/>
</dbReference>